<keyword evidence="22" id="KW-1185">Reference proteome</keyword>
<dbReference type="Pfam" id="PF12775">
    <property type="entry name" value="AAA_7"/>
    <property type="match status" value="1"/>
</dbReference>
<dbReference type="InterPro" id="IPR041228">
    <property type="entry name" value="Dynein_C"/>
</dbReference>
<accession>A0A8S1SGM2</accession>
<comment type="similarity">
    <text evidence="3">Belongs to the dynein heavy chain family.</text>
</comment>
<feature type="coiled-coil region" evidence="19">
    <location>
        <begin position="839"/>
        <end position="866"/>
    </location>
</feature>
<dbReference type="FunFam" id="3.20.180.20:FF:000002">
    <property type="entry name" value="Cytoplasmic dynein heavy chain 1"/>
    <property type="match status" value="1"/>
</dbReference>
<evidence type="ECO:0000256" key="17">
    <source>
        <dbReference type="ARBA" id="ARBA00023273"/>
    </source>
</evidence>
<keyword evidence="11" id="KW-0243">Dynein</keyword>
<keyword evidence="7" id="KW-0493">Microtubule</keyword>
<dbReference type="InterPro" id="IPR026983">
    <property type="entry name" value="DHC"/>
</dbReference>
<keyword evidence="5" id="KW-1003">Cell membrane</keyword>
<keyword evidence="12 19" id="KW-0175">Coiled coil</keyword>
<evidence type="ECO:0000256" key="9">
    <source>
        <dbReference type="ARBA" id="ARBA00022794"/>
    </source>
</evidence>
<dbReference type="GO" id="GO:0045505">
    <property type="term" value="F:dynein intermediate chain binding"/>
    <property type="evidence" value="ECO:0007669"/>
    <property type="project" value="InterPro"/>
</dbReference>
<dbReference type="InterPro" id="IPR024317">
    <property type="entry name" value="Dynein_heavy_chain_D4_dom"/>
</dbReference>
<dbReference type="Pfam" id="PF12780">
    <property type="entry name" value="AAA_8"/>
    <property type="match status" value="1"/>
</dbReference>
<proteinExistence type="inferred from homology"/>
<evidence type="ECO:0000256" key="2">
    <source>
        <dbReference type="ARBA" id="ARBA00004522"/>
    </source>
</evidence>
<dbReference type="GO" id="GO:0051959">
    <property type="term" value="F:dynein light intermediate chain binding"/>
    <property type="evidence" value="ECO:0007669"/>
    <property type="project" value="InterPro"/>
</dbReference>
<keyword evidence="4" id="KW-0217">Developmental protein</keyword>
<feature type="coiled-coil region" evidence="19">
    <location>
        <begin position="633"/>
        <end position="667"/>
    </location>
</feature>
<dbReference type="SMART" id="SM00382">
    <property type="entry name" value="AAA"/>
    <property type="match status" value="3"/>
</dbReference>
<feature type="domain" description="AAA+ ATPase" evidence="20">
    <location>
        <begin position="2238"/>
        <end position="2463"/>
    </location>
</feature>
<dbReference type="InterPro" id="IPR035706">
    <property type="entry name" value="AAA_9"/>
</dbReference>
<dbReference type="InterPro" id="IPR041658">
    <property type="entry name" value="AAA_lid_11"/>
</dbReference>
<dbReference type="InterPro" id="IPR035699">
    <property type="entry name" value="AAA_6"/>
</dbReference>
<evidence type="ECO:0000256" key="3">
    <source>
        <dbReference type="ARBA" id="ARBA00008887"/>
    </source>
</evidence>
<evidence type="ECO:0000256" key="13">
    <source>
        <dbReference type="ARBA" id="ARBA00023069"/>
    </source>
</evidence>
<keyword evidence="6" id="KW-0963">Cytoplasm</keyword>
<dbReference type="Pfam" id="PF12777">
    <property type="entry name" value="MT"/>
    <property type="match status" value="1"/>
</dbReference>
<dbReference type="Pfam" id="PF18199">
    <property type="entry name" value="Dynein_C"/>
    <property type="match status" value="1"/>
</dbReference>
<dbReference type="PANTHER" id="PTHR45703">
    <property type="entry name" value="DYNEIN HEAVY CHAIN"/>
    <property type="match status" value="1"/>
</dbReference>
<dbReference type="GO" id="GO:0060271">
    <property type="term" value="P:cilium assembly"/>
    <property type="evidence" value="ECO:0007669"/>
    <property type="project" value="UniProtKB-ARBA"/>
</dbReference>
<evidence type="ECO:0000256" key="10">
    <source>
        <dbReference type="ARBA" id="ARBA00022840"/>
    </source>
</evidence>
<evidence type="ECO:0000259" key="20">
    <source>
        <dbReference type="SMART" id="SM00382"/>
    </source>
</evidence>
<dbReference type="Pfam" id="PF18198">
    <property type="entry name" value="AAA_lid_11"/>
    <property type="match status" value="1"/>
</dbReference>
<keyword evidence="17" id="KW-0966">Cell projection</keyword>
<gene>
    <name evidence="21" type="ORF">PPENT_87.1.T0070455</name>
</gene>
<sequence length="4459" mass="517083">MDPAKQYLVNCVQALLNLPQTPQGLATGQTLDKFMIGQEKQCLILQYMQGQGLKLFNPSKVDELNPQTKLIAITKIETDVITEDNYFTNLTVQLLSPNVVTELSNHLSLIYQPLMGAGVDDKIKKKLSGFKQVLQGLQDNDLDNIQTEQRNVSRPIDEIEQWLRISQSATSSESQQRTANQICQIYQKVTQLWKDVKQLEINKFSDLLDQTLVCLDELFTQQLYNEQKLQVMLSSIYNQIIIKLQHLIPQGQQIFSNSQQQKLLLLECQKMIRMFGENLRKYFEYDWKINPNMHEFEQIEKRLSDLIELKSIYEELKRSNLDQDFFKELFEINPFMSIGQDSLFNVAYKKVLNNLESAEQEILNLLRQQIFKQQVMKENPLQTIREMQRWTGLLSRNSIQKHFLTERDSLITSITNMISKIEQEFNTRSGAAFLDDGDEEKLPYQIGFTKNIHQIVWCKSLIGKVKRIIQLIQQLFNDIKKSAQFIVMCQNLIKQVQQFEQELFDQWRREIDQQLKQNEISLQISGKLMEIDMQDGLVRVNYSDKLVQLIKEVRQLCELGYRRNISNEIHTIVETGKKFYKEALTLKSIASFYNQMSDQIIECQKPMLINQAVKFEDTVKNSKKKNSITWENTQELENYVQKVQESANEIMQENKRLRKNHQQIIDNVCILFQIELKQKNLWKEKVDQIKKIIDQTCNNIDGKFTVGWRTHIDFQLYKALEFQYKKGFQEMDHAINEIQADLIIKNGQVVYKPSIEELREKYYNELKKYIQYPSQFIGVGGNNDIYMLMPERNAVFVIQVYEKSEQIFEKLISLSSQYMSWSVVALLDAEQLQLQLGNLEEWEKFMKEVRQRRKELEKINDYQKIECFNINISMFKQQIDELLTKLVDNMLNELKNQIKNNIIEIELFLSETQQKLSQKPQNMNEMNEAQKKYVDIKAQKFEMTQKMQDCQQKQKLINSLSSQSQAQNPILLQLQQINKNWENFELLIGDFDSILAEQTKQLKKDMQARAKEVDSEIEKFYSRYSAVKPKQLSELDRQSANELAENMLQWRQQWKQLDEKIQTLIKDHQHFEMEVPTFTQYEKVKVEMTESEVVWGYYDKFQQNINNLGKEDWLSFRTKLYMFQELLLQEQEQLKAELNKGTFTKKEAIINYIYSQIELYLKINPLLKLIVGDAFEPEHWTNLFMILKQKEMKKEKLLFKDLLNCDKLILDKQNDIRELQARAQGEITLREAIFELKTWCDTSEFDLTDYTNNNRVTPLIKEWKELMTKVSDNQSLLASLKESKFISRFKDQVDQFELKLGGIDEYLSKLQIIQRKWVYLEPIFVRGALPQEQARFRRLDEDFRNIMLGIQRDQKVVSLCSIPGIKDTLDTVLDQLERCQKALNDYLEEKRGKFPRFYFLGDDDLLEILGQSQNPQVIQMHLKKLFAGINSVEFSKDNTQIYSMLSSQKEQVQFNNSIQVNDIVESWLSVLSSNMKETLSLLLKQCLKEQNMDFNKFPSQILCLSEEIKFTEQAVSALNSNKLPQFKQTQLKLLDQYTQLNAQSSNNFLLQLKLKSLILDLIHHLDIINQLNDNKVSVLSDWYWYKQLKYEYQKDAQIIMCKARFDYTYEYQGNGQKLVHTPLTDKCYLTLTQGMSMGYGGNPYGPAGTGKTESVKALGQLFGRQVLVFNCDEGIDFKSMGRIFMGLVKCGAWGCFDEFNRLLEEQLSAISQQIQIIQNAIKENSQSMTLMGQTCIVNKDSGIFVTLNPAGKNYGGRSKLPDNLKQLFRPVAMSIPDNELIAEVLLYSEGFKNAKILAEKIITIFTLSRQLLSPQQHYDWGLRALKTILTVAGQIIQEERKQGITINETIESELLIKSIRINTMSKLTYHDTKKFVQLVQDVFPSINSQDIIYEKLTNAIKEVLQSMKLSEIDNQIAKILQFYEATKQRMGVVLVGPSGCGKTTIWKVLKKAHEKLGQQVKTHVMNPKSMPRSQLLGNMNNDTREFSEGVLTASARLVVKESVDVLNWIICDGDIDPEWIESLNSVLDDNHLLTLPTGERISFQNNVNFIFETSDLQYASPATVSRMGMIFLNNEDISIFVTLNPADNELIAEVLLYSEGFKNAKILAEKIITIFTLSRQLLSPQQHYDWGLRALKTILTVAGQIIQEERKQGIAINETIESELLIKSIRINTMSKLTYHDTKKFVQLVQDVFPSINSQDIIYEKLTNAIKEVLQSMKLSEIDNQIAKILQFYEATKQRMGVVLVGPSGCGKTTIWKVLKKAHEKLGQQVKTHVMNPKSMPRSQLLGNMNNDTREFSEGVLTASARLVVKESVDVLNWIICDGDIDPEWIESLNSVLDDNHLLTLPTGERISFQNNVNFIFETSDLQYASPATVSRMGMIFLNNEDISMQSLVTRWINKLECEEDKKSMLLNQIESTLYNILDEIFSYEELQVVPTTRVGLIMNILSQLQRIPTNKQQFNYLLLQGLCSNFQPEIRLKFQTLINSNLELNENGDKYQYVNQNIDESQFSDVNDPPVIKTIGHQKDLQMLQSWILNNDPFIIVGEEGCGKNLLIQSAFKELKKTIKIQIATINCNAQTSASQIIQKLNQICAKATSALGRVYKPKDCSRLILYLKDINLPKPDKYQTIQLIAFLQQLITHRGFYDENLEFVYLDDKIQIVSSMNPPSTIGRHQLSTRFTANVRIYYIEQPSNDELQQIYQEYLKILIFKDNNQSKKGAQLLIECYTQIKSKFTVDEQRHYLFTPRTITQIIFALKRYNDIQSVFPEALLNEFNKIFRDKLISQDQQFKFDQSILPIFKKYYKDIQSQQYFATVQNLQTLSKIEKKDFIQLISQAVQIYSRENRELNVVMIEEILSLLTSLNRALSSQSQTTLLLAGRNGIGRKMCLQIMSTMLNLEVLQPYTCRDYGIREFKRDLKSYMETAQQKNCLLILEDHVLLQQGILETVNSLISSGEIPGLFGYDEIDRLIQNPEEVKREFYGKTLYEAFHERVKRNMKIALVMDNTNHEFQTNCAQNPALFTNTTIIWQNQLSKESLLQFMKKQLETQNTNSTVSEQLISYAVEIHRNQKADPRSFQSLTQTYSLIMDKKMQSKGSQADHLQKGLEKLQEANNLVNKLTSEAQEKKVLLSKKQLEADDALQKISKAMQDAAERRQETEQLQRYLQEEEGKIKVSKDKVEDELRDVNPLVQEAQNAVKGISKSHLDELKSLAQPPAAIYDVLCAVMKVFKQTEINWKAIKKFLGNKQVIDQIIDFDPHMITADIRRDVEEEIAKHSNSFEKQNIYRASMAAGPLAEWVKAILKYATVLEKIAPLEKELSMISKKLDSSRNRLKQCQDALNQLDQKVQELKNNFASKTSEAELLKRDLEKAEQTVSLASNLLDKLSGEKVRWQQQHDLITQELKQFPLDSLLSASYITYLSSQDENVRSKTLQEWVHLTKLQQYDFLKFMSNESQILKWKTLGLPGDQLSIENSVMVFSSSKVSLLIDPNTQATEWLKKTLSGAEILNQTDPKFNNQLELAVRFGKTIVIQEIDQIEGLLIPLLRKDLLHQGPRWIVMIGEKSVDFNENFVMYLTTRNSSIHLPPHTVSLVQVINYTVTRSGLEGKLLSIIINIEQPDLEQKKQQLLENEEKLKMQLADLEKTLLDELANSQGNILENRVLIDSLNQTKSKSQVIAQSLQESTKLQQDLDTQRDVYRPLSQKGAQIFILIQSLQNLNNMYKYSLAYFIQIFQKTLDIKENFDSKQKKLEFAGQSLLRNIFNQIAGSLFKQDRLIFALHLVKGCKPELIEEEECAQLPKWASQDRREIFGQLQNLKLNINFNSSEWEQWNNNQECEKSFPQSTKLKPFQKVLIVQTFRPERVQSALNEFVCPNLDIPSVSGQTFNFQTVAQEELTAQIPCLFVVSAGSDPSKELEEFAEQQIGKQNFQEMSMGGNQNELALTLIKEAAQKGQWVCLKNLHLVISFLPLLEKTIKQLKPHPNFKLWLTTEAHLKFPSILLETCYKVSYEAPPGLKKNLQRILTSWPTHNKQSVYQTQLLFILTWFHALVQERRTYIPQGWSKFYEFSYADYKAGVQIIENLLQESQTISWQTLYGLYENAIYGGRVDNEQDIKVLRAYLETYFNQNKLQNGTLSTGQQIPQTNQVKDLINLINKLPENDVPEFFGLPNNIDKAVQRYTIQRVVSGLKSMTNIVGSEIKFDKELWTNLLSPLINMWDQLKIRDTIQISNQQLGSLDPIESFIYLEAQQTWNLYLIINHSFDKLKNVLYNNGLLTSDIIDIGLLFIKDIVPQKWSNFWEGPDDINLWLKIFIKKMNAIKLWIEKIQRKQQLDEVDLSELFHPEIYMNALRQKTARKLNIPLNELKLQADFDNLKHPLVVKLRNLLLQGCGFSNGQLIDDMKITSEFIQLPPLNISYVEKSQPEKNGLGDFPIYLNASREKLLCRIKLLQSGQMNDKIIAGVALFLSQND</sequence>
<feature type="domain" description="AAA+ ATPase" evidence="20">
    <location>
        <begin position="1640"/>
        <end position="1786"/>
    </location>
</feature>
<evidence type="ECO:0000313" key="21">
    <source>
        <dbReference type="EMBL" id="CAD8139068.1"/>
    </source>
</evidence>
<dbReference type="Pfam" id="PF22597">
    <property type="entry name" value="DYN_lid"/>
    <property type="match status" value="1"/>
</dbReference>
<dbReference type="Pfam" id="PF12781">
    <property type="entry name" value="AAA_9"/>
    <property type="match status" value="1"/>
</dbReference>
<dbReference type="FunFam" id="3.10.490.20:FF:000004">
    <property type="entry name" value="Cytoplasmic dynein heavy chain 2"/>
    <property type="match status" value="1"/>
</dbReference>
<dbReference type="Proteomes" id="UP000689195">
    <property type="component" value="Unassembled WGS sequence"/>
</dbReference>
<keyword evidence="9" id="KW-0970">Cilium biogenesis/degradation</keyword>
<dbReference type="GO" id="GO:0005524">
    <property type="term" value="F:ATP binding"/>
    <property type="evidence" value="ECO:0007669"/>
    <property type="project" value="UniProtKB-KW"/>
</dbReference>
<evidence type="ECO:0000256" key="16">
    <source>
        <dbReference type="ARBA" id="ARBA00023212"/>
    </source>
</evidence>
<evidence type="ECO:0000256" key="6">
    <source>
        <dbReference type="ARBA" id="ARBA00022490"/>
    </source>
</evidence>
<dbReference type="GO" id="GO:0007018">
    <property type="term" value="P:microtubule-based movement"/>
    <property type="evidence" value="ECO:0007669"/>
    <property type="project" value="InterPro"/>
</dbReference>
<feature type="coiled-coil region" evidence="19">
    <location>
        <begin position="3320"/>
        <end position="3382"/>
    </location>
</feature>
<reference evidence="21" key="1">
    <citation type="submission" date="2021-01" db="EMBL/GenBank/DDBJ databases">
        <authorList>
            <consortium name="Genoscope - CEA"/>
            <person name="William W."/>
        </authorList>
    </citation>
    <scope>NUCLEOTIDE SEQUENCE</scope>
</reference>
<keyword evidence="16" id="KW-0206">Cytoskeleton</keyword>
<feature type="coiled-coil region" evidence="19">
    <location>
        <begin position="3097"/>
        <end position="3180"/>
    </location>
</feature>
<dbReference type="InterPro" id="IPR003593">
    <property type="entry name" value="AAA+_ATPase"/>
</dbReference>
<name>A0A8S1SGM2_9CILI</name>
<dbReference type="FunFam" id="1.10.8.720:FF:000003">
    <property type="entry name" value="Cytoplasmic dynein heavy chain 2"/>
    <property type="match status" value="1"/>
</dbReference>
<comment type="subcellular location">
    <subcellularLocation>
        <location evidence="2">Cell projection</location>
        <location evidence="2">Cilium membrane</location>
        <topology evidence="2">Peripheral membrane protein</topology>
        <orientation evidence="2">Cytoplasmic side</orientation>
    </subcellularLocation>
    <subcellularLocation>
        <location evidence="1">Cytoplasm</location>
        <location evidence="1">Cytoskeleton</location>
    </subcellularLocation>
</comment>
<dbReference type="GO" id="GO:0030286">
    <property type="term" value="C:dynein complex"/>
    <property type="evidence" value="ECO:0007669"/>
    <property type="project" value="UniProtKB-KW"/>
</dbReference>
<dbReference type="Pfam" id="PF12774">
    <property type="entry name" value="AAA_6"/>
    <property type="match status" value="2"/>
</dbReference>
<dbReference type="FunFam" id="3.40.50.300:FF:000706">
    <property type="entry name" value="Cytoplasmic dynein 2 heavy chain 1"/>
    <property type="match status" value="2"/>
</dbReference>
<evidence type="ECO:0000256" key="14">
    <source>
        <dbReference type="ARBA" id="ARBA00023136"/>
    </source>
</evidence>
<evidence type="ECO:0000256" key="5">
    <source>
        <dbReference type="ARBA" id="ARBA00022475"/>
    </source>
</evidence>
<dbReference type="OrthoDB" id="419419at2759"/>
<dbReference type="GO" id="GO:0008569">
    <property type="term" value="F:minus-end-directed microtubule motor activity"/>
    <property type="evidence" value="ECO:0007669"/>
    <property type="project" value="InterPro"/>
</dbReference>
<feature type="coiled-coil region" evidence="19">
    <location>
        <begin position="3610"/>
        <end position="3644"/>
    </location>
</feature>
<evidence type="ECO:0000256" key="15">
    <source>
        <dbReference type="ARBA" id="ARBA00023175"/>
    </source>
</evidence>
<organism evidence="21 22">
    <name type="scientific">Paramecium pentaurelia</name>
    <dbReference type="NCBI Taxonomy" id="43138"/>
    <lineage>
        <taxon>Eukaryota</taxon>
        <taxon>Sar</taxon>
        <taxon>Alveolata</taxon>
        <taxon>Ciliophora</taxon>
        <taxon>Intramacronucleata</taxon>
        <taxon>Oligohymenophorea</taxon>
        <taxon>Peniculida</taxon>
        <taxon>Parameciidae</taxon>
        <taxon>Paramecium</taxon>
    </lineage>
</organism>
<evidence type="ECO:0000256" key="19">
    <source>
        <dbReference type="SAM" id="Coils"/>
    </source>
</evidence>
<evidence type="ECO:0000256" key="4">
    <source>
        <dbReference type="ARBA" id="ARBA00022473"/>
    </source>
</evidence>
<dbReference type="FunFam" id="1.10.8.710:FF:000001">
    <property type="entry name" value="Dynein axonemal heavy chain 2"/>
    <property type="match status" value="2"/>
</dbReference>
<keyword evidence="13" id="KW-0969">Cilium</keyword>
<dbReference type="InterPro" id="IPR004273">
    <property type="entry name" value="Dynein_heavy_D6_P-loop"/>
</dbReference>
<dbReference type="GO" id="GO:0008104">
    <property type="term" value="P:intracellular protein localization"/>
    <property type="evidence" value="ECO:0007669"/>
    <property type="project" value="UniProtKB-ARBA"/>
</dbReference>
<evidence type="ECO:0000256" key="8">
    <source>
        <dbReference type="ARBA" id="ARBA00022741"/>
    </source>
</evidence>
<feature type="domain" description="AAA+ ATPase" evidence="20">
    <location>
        <begin position="2535"/>
        <end position="2687"/>
    </location>
</feature>
<dbReference type="InterPro" id="IPR049400">
    <property type="entry name" value="DYNC2H1_AAA_dom"/>
</dbReference>
<dbReference type="InterPro" id="IPR013602">
    <property type="entry name" value="Dynein_heavy_linker"/>
</dbReference>
<comment type="caution">
    <text evidence="21">The sequence shown here is derived from an EMBL/GenBank/DDBJ whole genome shotgun (WGS) entry which is preliminary data.</text>
</comment>
<dbReference type="FunFam" id="3.40.50.300:FF:000598">
    <property type="entry name" value="Dynein cytoplasmic 2 heavy chain 1"/>
    <property type="match status" value="1"/>
</dbReference>
<protein>
    <recommendedName>
        <fullName evidence="18">Cytoplasmic dynein 2 heavy chain 1</fullName>
    </recommendedName>
</protein>
<dbReference type="InterPro" id="IPR024743">
    <property type="entry name" value="Dynein_HC_stalk"/>
</dbReference>
<keyword evidence="14" id="KW-0472">Membrane</keyword>
<dbReference type="FunFam" id="1.20.920.20:FF:000002">
    <property type="entry name" value="Cytoplasmic dynein 1 heavy chain"/>
    <property type="match status" value="1"/>
</dbReference>
<dbReference type="PANTHER" id="PTHR45703:SF22">
    <property type="entry name" value="DYNEIN CYTOPLASMIC 2 HEAVY CHAIN 1"/>
    <property type="match status" value="1"/>
</dbReference>
<evidence type="ECO:0000313" key="22">
    <source>
        <dbReference type="Proteomes" id="UP000689195"/>
    </source>
</evidence>
<evidence type="ECO:0000256" key="11">
    <source>
        <dbReference type="ARBA" id="ARBA00023017"/>
    </source>
</evidence>
<keyword evidence="10" id="KW-0067">ATP-binding</keyword>
<dbReference type="Pfam" id="PF21264">
    <property type="entry name" value="DYNC2H1_AAA_dom"/>
    <property type="match status" value="1"/>
</dbReference>
<evidence type="ECO:0000256" key="7">
    <source>
        <dbReference type="ARBA" id="ARBA00022701"/>
    </source>
</evidence>
<dbReference type="FunFam" id="3.40.50.300:FF:000071">
    <property type="entry name" value="Cytoplasmic dynein heavy chain 1"/>
    <property type="match status" value="1"/>
</dbReference>
<dbReference type="GO" id="GO:0060170">
    <property type="term" value="C:ciliary membrane"/>
    <property type="evidence" value="ECO:0007669"/>
    <property type="project" value="UniProtKB-SubCell"/>
</dbReference>
<dbReference type="EMBL" id="CAJJDO010000007">
    <property type="protein sequence ID" value="CAD8139068.1"/>
    <property type="molecule type" value="Genomic_DNA"/>
</dbReference>
<dbReference type="Pfam" id="PF08393">
    <property type="entry name" value="DHC_N2"/>
    <property type="match status" value="1"/>
</dbReference>
<evidence type="ECO:0000256" key="1">
    <source>
        <dbReference type="ARBA" id="ARBA00004245"/>
    </source>
</evidence>
<dbReference type="InterPro" id="IPR054354">
    <property type="entry name" value="DYNC2H1-like_lid"/>
</dbReference>
<keyword evidence="8" id="KW-0547">Nucleotide-binding</keyword>
<evidence type="ECO:0000256" key="12">
    <source>
        <dbReference type="ARBA" id="ARBA00023054"/>
    </source>
</evidence>
<evidence type="ECO:0000256" key="18">
    <source>
        <dbReference type="ARBA" id="ARBA00023902"/>
    </source>
</evidence>
<dbReference type="GO" id="GO:0005874">
    <property type="term" value="C:microtubule"/>
    <property type="evidence" value="ECO:0007669"/>
    <property type="project" value="UniProtKB-KW"/>
</dbReference>
<keyword evidence="15" id="KW-0505">Motor protein</keyword>
<dbReference type="Pfam" id="PF03028">
    <property type="entry name" value="Dynein_heavy"/>
    <property type="match status" value="1"/>
</dbReference>